<keyword evidence="11" id="KW-1185">Reference proteome</keyword>
<dbReference type="Pfam" id="PF13231">
    <property type="entry name" value="PMT_2"/>
    <property type="match status" value="1"/>
</dbReference>
<dbReference type="PANTHER" id="PTHR33908">
    <property type="entry name" value="MANNOSYLTRANSFERASE YKCB-RELATED"/>
    <property type="match status" value="1"/>
</dbReference>
<evidence type="ECO:0000256" key="1">
    <source>
        <dbReference type="ARBA" id="ARBA00004651"/>
    </source>
</evidence>
<evidence type="ECO:0000256" key="6">
    <source>
        <dbReference type="ARBA" id="ARBA00022989"/>
    </source>
</evidence>
<feature type="domain" description="Glycosyltransferase RgtA/B/C/D-like" evidence="9">
    <location>
        <begin position="90"/>
        <end position="222"/>
    </location>
</feature>
<dbReference type="GO" id="GO:0009103">
    <property type="term" value="P:lipopolysaccharide biosynthetic process"/>
    <property type="evidence" value="ECO:0007669"/>
    <property type="project" value="UniProtKB-ARBA"/>
</dbReference>
<evidence type="ECO:0000256" key="2">
    <source>
        <dbReference type="ARBA" id="ARBA00022475"/>
    </source>
</evidence>
<evidence type="ECO:0000256" key="8">
    <source>
        <dbReference type="SAM" id="Phobius"/>
    </source>
</evidence>
<evidence type="ECO:0000313" key="10">
    <source>
        <dbReference type="EMBL" id="PSB18488.1"/>
    </source>
</evidence>
<feature type="transmembrane region" description="Helical" evidence="8">
    <location>
        <begin position="240"/>
        <end position="260"/>
    </location>
</feature>
<evidence type="ECO:0000256" key="4">
    <source>
        <dbReference type="ARBA" id="ARBA00022679"/>
    </source>
</evidence>
<evidence type="ECO:0000256" key="7">
    <source>
        <dbReference type="ARBA" id="ARBA00023136"/>
    </source>
</evidence>
<comment type="subcellular location">
    <subcellularLocation>
        <location evidence="1">Cell membrane</location>
        <topology evidence="1">Multi-pass membrane protein</topology>
    </subcellularLocation>
</comment>
<keyword evidence="3" id="KW-0328">Glycosyltransferase</keyword>
<feature type="transmembrane region" description="Helical" evidence="8">
    <location>
        <begin position="420"/>
        <end position="442"/>
    </location>
</feature>
<dbReference type="EMBL" id="PVWG01000017">
    <property type="protein sequence ID" value="PSB18488.1"/>
    <property type="molecule type" value="Genomic_DNA"/>
</dbReference>
<sequence>MIFSRTLILIGVVFLGAMLRFWNLDAKSVWMDEVITALLSLGRSYLDVPLEAAFSLSALDQLFTLKPTTCAAIAQTVSTQSVHPPLFFCWLHDWLNWLQSSSHTWVWKLRSLPALAGVGVIFSIYYLNRIAFSRSAGLASAIVMAVSPFAVYLSQEARHYTVPMLLLSLALLGMIRIQQDFRQQRLQPGVWLGWIAVNGVGFYVHYFFILATIAQLLTLVALLLKFQFSNRKAPISFYRHTWLTLLFAVGGIGLIYLPWMPTFLSHLSRPETNWLAPTQSGWLTLIVPLYQLLAGWVLMTIALPVENQPLWIVIPSAVLMLLFSGWLTWQVFKGLQKLWQTPEMHWETLTLASFVGWVVVEFLAIVYLFHKDLTQVPRYNFIYYPAVCALIGASLWSVATEGKFVVADPPSQSDRSWPKTLIPIVLFGLLSCGFVVSDRVFLKPYQPQQVARTMQSKAAESTLVVMAHQDLQDIALGLSFALALLENNPQTKFAFLARSQGYEQVWENLKSPKVSDASPQNLWIIAPGLRKKDFPQQLSLHRSVCNRDPDRYYRLGVPYQGYRC</sequence>
<feature type="transmembrane region" description="Helical" evidence="8">
    <location>
        <begin position="381"/>
        <end position="400"/>
    </location>
</feature>
<feature type="transmembrane region" description="Helical" evidence="8">
    <location>
        <begin position="349"/>
        <end position="369"/>
    </location>
</feature>
<accession>A0A2T1DDC9</accession>
<feature type="transmembrane region" description="Helical" evidence="8">
    <location>
        <begin position="310"/>
        <end position="329"/>
    </location>
</feature>
<feature type="transmembrane region" description="Helical" evidence="8">
    <location>
        <begin position="212"/>
        <end position="228"/>
    </location>
</feature>
<dbReference type="GO" id="GO:0010041">
    <property type="term" value="P:response to iron(III) ion"/>
    <property type="evidence" value="ECO:0007669"/>
    <property type="project" value="TreeGrafter"/>
</dbReference>
<dbReference type="AlphaFoldDB" id="A0A2T1DDC9"/>
<dbReference type="InterPro" id="IPR038731">
    <property type="entry name" value="RgtA/B/C-like"/>
</dbReference>
<dbReference type="STRING" id="1920490.GCA_001895925_05032"/>
<name>A0A2T1DDC9_9CYAN</name>
<evidence type="ECO:0000256" key="5">
    <source>
        <dbReference type="ARBA" id="ARBA00022692"/>
    </source>
</evidence>
<reference evidence="10 11" key="2">
    <citation type="submission" date="2018-03" db="EMBL/GenBank/DDBJ databases">
        <title>The ancient ancestry and fast evolution of plastids.</title>
        <authorList>
            <person name="Moore K.R."/>
            <person name="Magnabosco C."/>
            <person name="Momper L."/>
            <person name="Gold D.A."/>
            <person name="Bosak T."/>
            <person name="Fournier G.P."/>
        </authorList>
    </citation>
    <scope>NUCLEOTIDE SEQUENCE [LARGE SCALE GENOMIC DNA]</scope>
    <source>
        <strain evidence="10 11">ULC007</strain>
    </source>
</reference>
<dbReference type="RefSeq" id="WP_073072616.1">
    <property type="nucleotide sequence ID" value="NZ_MPPI01000018.1"/>
</dbReference>
<dbReference type="PANTHER" id="PTHR33908:SF3">
    <property type="entry name" value="UNDECAPRENYL PHOSPHATE-ALPHA-4-AMINO-4-DEOXY-L-ARABINOSE ARABINOSYL TRANSFERASE"/>
    <property type="match status" value="1"/>
</dbReference>
<keyword evidence="2" id="KW-1003">Cell membrane</keyword>
<comment type="caution">
    <text evidence="10">The sequence shown here is derived from an EMBL/GenBank/DDBJ whole genome shotgun (WGS) entry which is preliminary data.</text>
</comment>
<protein>
    <recommendedName>
        <fullName evidence="9">Glycosyltransferase RgtA/B/C/D-like domain-containing protein</fullName>
    </recommendedName>
</protein>
<reference evidence="10 11" key="1">
    <citation type="submission" date="2018-02" db="EMBL/GenBank/DDBJ databases">
        <authorList>
            <person name="Cohen D.B."/>
            <person name="Kent A.D."/>
        </authorList>
    </citation>
    <scope>NUCLEOTIDE SEQUENCE [LARGE SCALE GENOMIC DNA]</scope>
    <source>
        <strain evidence="10 11">ULC007</strain>
    </source>
</reference>
<dbReference type="Proteomes" id="UP000238634">
    <property type="component" value="Unassembled WGS sequence"/>
</dbReference>
<keyword evidence="7 8" id="KW-0472">Membrane</keyword>
<feature type="transmembrane region" description="Helical" evidence="8">
    <location>
        <begin position="105"/>
        <end position="127"/>
    </location>
</feature>
<gene>
    <name evidence="10" type="ORF">C7B65_15455</name>
</gene>
<evidence type="ECO:0000259" key="9">
    <source>
        <dbReference type="Pfam" id="PF13231"/>
    </source>
</evidence>
<dbReference type="GO" id="GO:0016763">
    <property type="term" value="F:pentosyltransferase activity"/>
    <property type="evidence" value="ECO:0007669"/>
    <property type="project" value="TreeGrafter"/>
</dbReference>
<keyword evidence="5 8" id="KW-0812">Transmembrane</keyword>
<keyword evidence="6 8" id="KW-1133">Transmembrane helix</keyword>
<organism evidence="10 11">
    <name type="scientific">Phormidesmis priestleyi ULC007</name>
    <dbReference type="NCBI Taxonomy" id="1920490"/>
    <lineage>
        <taxon>Bacteria</taxon>
        <taxon>Bacillati</taxon>
        <taxon>Cyanobacteriota</taxon>
        <taxon>Cyanophyceae</taxon>
        <taxon>Leptolyngbyales</taxon>
        <taxon>Leptolyngbyaceae</taxon>
        <taxon>Phormidesmis</taxon>
    </lineage>
</organism>
<evidence type="ECO:0000313" key="11">
    <source>
        <dbReference type="Proteomes" id="UP000238634"/>
    </source>
</evidence>
<keyword evidence="4" id="KW-0808">Transferase</keyword>
<feature type="transmembrane region" description="Helical" evidence="8">
    <location>
        <begin position="7"/>
        <end position="24"/>
    </location>
</feature>
<dbReference type="OrthoDB" id="416237at2"/>
<feature type="transmembrane region" description="Helical" evidence="8">
    <location>
        <begin position="136"/>
        <end position="154"/>
    </location>
</feature>
<dbReference type="GO" id="GO:0005886">
    <property type="term" value="C:plasma membrane"/>
    <property type="evidence" value="ECO:0007669"/>
    <property type="project" value="UniProtKB-SubCell"/>
</dbReference>
<proteinExistence type="predicted"/>
<evidence type="ECO:0000256" key="3">
    <source>
        <dbReference type="ARBA" id="ARBA00022676"/>
    </source>
</evidence>
<feature type="transmembrane region" description="Helical" evidence="8">
    <location>
        <begin position="280"/>
        <end position="303"/>
    </location>
</feature>
<dbReference type="InterPro" id="IPR050297">
    <property type="entry name" value="LipidA_mod_glycosyltrf_83"/>
</dbReference>